<accession>A0ABW2Q7S8</accession>
<name>A0ABW2Q7S8_9BACL</name>
<reference evidence="2" key="1">
    <citation type="journal article" date="2019" name="Int. J. Syst. Evol. Microbiol.">
        <title>The Global Catalogue of Microorganisms (GCM) 10K type strain sequencing project: providing services to taxonomists for standard genome sequencing and annotation.</title>
        <authorList>
            <consortium name="The Broad Institute Genomics Platform"/>
            <consortium name="The Broad Institute Genome Sequencing Center for Infectious Disease"/>
            <person name="Wu L."/>
            <person name="Ma J."/>
        </authorList>
    </citation>
    <scope>NUCLEOTIDE SEQUENCE [LARGE SCALE GENOMIC DNA]</scope>
    <source>
        <strain evidence="2">CGMCC 1.16305</strain>
    </source>
</reference>
<sequence>MQKNGYGVAMEDNELKTKAVSTHKFLIHNQGDHVGVAVTDIGKGEKVVGVYMDDGTTVEVVANDNISLGHKIALVNLDVNQPVLKYGIQIGLTTCKWEVGDYVHTHNIKTARW</sequence>
<evidence type="ECO:0000313" key="2">
    <source>
        <dbReference type="Proteomes" id="UP001596505"/>
    </source>
</evidence>
<dbReference type="GO" id="GO:0016787">
    <property type="term" value="F:hydrolase activity"/>
    <property type="evidence" value="ECO:0007669"/>
    <property type="project" value="UniProtKB-KW"/>
</dbReference>
<dbReference type="EMBL" id="JBHTCO010000045">
    <property type="protein sequence ID" value="MFC7395566.1"/>
    <property type="molecule type" value="Genomic_DNA"/>
</dbReference>
<protein>
    <submittedName>
        <fullName evidence="1">UxaA family hydrolase</fullName>
    </submittedName>
</protein>
<proteinExistence type="predicted"/>
<dbReference type="Proteomes" id="UP001596505">
    <property type="component" value="Unassembled WGS sequence"/>
</dbReference>
<dbReference type="InterPro" id="IPR044144">
    <property type="entry name" value="SAF_UxaA/GarD"/>
</dbReference>
<keyword evidence="2" id="KW-1185">Reference proteome</keyword>
<comment type="caution">
    <text evidence="1">The sequence shown here is derived from an EMBL/GenBank/DDBJ whole genome shotgun (WGS) entry which is preliminary data.</text>
</comment>
<organism evidence="1 2">
    <name type="scientific">Scopulibacillus cellulosilyticus</name>
    <dbReference type="NCBI Taxonomy" id="2665665"/>
    <lineage>
        <taxon>Bacteria</taxon>
        <taxon>Bacillati</taxon>
        <taxon>Bacillota</taxon>
        <taxon>Bacilli</taxon>
        <taxon>Bacillales</taxon>
        <taxon>Sporolactobacillaceae</taxon>
        <taxon>Scopulibacillus</taxon>
    </lineage>
</organism>
<gene>
    <name evidence="1" type="ORF">ACFQRG_21900</name>
</gene>
<evidence type="ECO:0000313" key="1">
    <source>
        <dbReference type="EMBL" id="MFC7395566.1"/>
    </source>
</evidence>
<dbReference type="CDD" id="cd11613">
    <property type="entry name" value="SAF_AH_GD"/>
    <property type="match status" value="1"/>
</dbReference>
<dbReference type="RefSeq" id="WP_380970360.1">
    <property type="nucleotide sequence ID" value="NZ_JBHTCO010000045.1"/>
</dbReference>
<dbReference type="Gene3D" id="2.30.130.110">
    <property type="match status" value="1"/>
</dbReference>
<keyword evidence="1" id="KW-0378">Hydrolase</keyword>